<sequence length="130" mass="14729">WWEVERASEFAAVSCAFKKALVAKKRPKAVGWWIQRARARTPEIKDVDAFAVEWGGWWRAINPAWRSAGSQAMIRAEGESWELLSGVTGINGLLSVLMCLKWWRETLDDGKGVEVWAAAVEDVTWVLKQL</sequence>
<keyword evidence="2" id="KW-1185">Reference proteome</keyword>
<accession>A0AAD6TYH6</accession>
<organism evidence="1 2">
    <name type="scientific">Mycena belliarum</name>
    <dbReference type="NCBI Taxonomy" id="1033014"/>
    <lineage>
        <taxon>Eukaryota</taxon>
        <taxon>Fungi</taxon>
        <taxon>Dikarya</taxon>
        <taxon>Basidiomycota</taxon>
        <taxon>Agaricomycotina</taxon>
        <taxon>Agaricomycetes</taxon>
        <taxon>Agaricomycetidae</taxon>
        <taxon>Agaricales</taxon>
        <taxon>Marasmiineae</taxon>
        <taxon>Mycenaceae</taxon>
        <taxon>Mycena</taxon>
    </lineage>
</organism>
<feature type="non-terminal residue" evidence="1">
    <location>
        <position position="1"/>
    </location>
</feature>
<dbReference type="EMBL" id="JARJCN010000064">
    <property type="protein sequence ID" value="KAJ7078751.1"/>
    <property type="molecule type" value="Genomic_DNA"/>
</dbReference>
<gene>
    <name evidence="1" type="ORF">B0H15DRAFT_732432</name>
</gene>
<dbReference type="AlphaFoldDB" id="A0AAD6TYH6"/>
<comment type="caution">
    <text evidence="1">The sequence shown here is derived from an EMBL/GenBank/DDBJ whole genome shotgun (WGS) entry which is preliminary data.</text>
</comment>
<protein>
    <submittedName>
        <fullName evidence="1">Uncharacterized protein</fullName>
    </submittedName>
</protein>
<dbReference type="Proteomes" id="UP001222325">
    <property type="component" value="Unassembled WGS sequence"/>
</dbReference>
<evidence type="ECO:0000313" key="1">
    <source>
        <dbReference type="EMBL" id="KAJ7078751.1"/>
    </source>
</evidence>
<reference evidence="1" key="1">
    <citation type="submission" date="2023-03" db="EMBL/GenBank/DDBJ databases">
        <title>Massive genome expansion in bonnet fungi (Mycena s.s.) driven by repeated elements and novel gene families across ecological guilds.</title>
        <authorList>
            <consortium name="Lawrence Berkeley National Laboratory"/>
            <person name="Harder C.B."/>
            <person name="Miyauchi S."/>
            <person name="Viragh M."/>
            <person name="Kuo A."/>
            <person name="Thoen E."/>
            <person name="Andreopoulos B."/>
            <person name="Lu D."/>
            <person name="Skrede I."/>
            <person name="Drula E."/>
            <person name="Henrissat B."/>
            <person name="Morin E."/>
            <person name="Kohler A."/>
            <person name="Barry K."/>
            <person name="LaButti K."/>
            <person name="Morin E."/>
            <person name="Salamov A."/>
            <person name="Lipzen A."/>
            <person name="Mereny Z."/>
            <person name="Hegedus B."/>
            <person name="Baldrian P."/>
            <person name="Stursova M."/>
            <person name="Weitz H."/>
            <person name="Taylor A."/>
            <person name="Grigoriev I.V."/>
            <person name="Nagy L.G."/>
            <person name="Martin F."/>
            <person name="Kauserud H."/>
        </authorList>
    </citation>
    <scope>NUCLEOTIDE SEQUENCE</scope>
    <source>
        <strain evidence="1">CBHHK173m</strain>
    </source>
</reference>
<name>A0AAD6TYH6_9AGAR</name>
<feature type="non-terminal residue" evidence="1">
    <location>
        <position position="130"/>
    </location>
</feature>
<evidence type="ECO:0000313" key="2">
    <source>
        <dbReference type="Proteomes" id="UP001222325"/>
    </source>
</evidence>
<proteinExistence type="predicted"/>